<dbReference type="SUPFAM" id="SSF55729">
    <property type="entry name" value="Acyl-CoA N-acyltransferases (Nat)"/>
    <property type="match status" value="1"/>
</dbReference>
<dbReference type="OrthoDB" id="212302at2157"/>
<dbReference type="RefSeq" id="WP_159763635.1">
    <property type="nucleotide sequence ID" value="NZ_WUUT01000002.1"/>
</dbReference>
<sequence>MTAFRRVPESDSRRYREILRYAFAPEEGPLDEEGEEWPPGPFDPYGLYDGGRLRSTCKLYDLDAWLREGTVRIGGLGAVATLPEDRRQGYVRELCRHALDVFEERGARLVVLWPFETAFYAAFGWATAHDERRYECPPAALPSHDSAGRMRRFDPDEWERLREAEQAHGEGVALSLRRSPAWWSERTLTNWTGGTQPYIYGYERGGEVAGYLTYTVDDSGTLAVDTLAYADEEAYRAILSVLGRHGAQIERVEFTRPDGTSLLDRIDEPERVDCAVGPGPMVRLPSVFALDGTAWPETGLDCRLAVSDPLESEPAVVRVQTTDGTLRVSTADGSPAVRTDIGTLSQLVVGTYGVERARRLDAVTVDDERVLEELSATFEEQQVFLGEFF</sequence>
<dbReference type="GO" id="GO:0030649">
    <property type="term" value="P:aminoglycoside antibiotic catabolic process"/>
    <property type="evidence" value="ECO:0007669"/>
    <property type="project" value="TreeGrafter"/>
</dbReference>
<keyword evidence="3" id="KW-1185">Reference proteome</keyword>
<dbReference type="GO" id="GO:0034069">
    <property type="term" value="F:aminoglycoside N-acetyltransferase activity"/>
    <property type="evidence" value="ECO:0007669"/>
    <property type="project" value="TreeGrafter"/>
</dbReference>
<comment type="caution">
    <text evidence="2">The sequence shown here is derived from an EMBL/GenBank/DDBJ whole genome shotgun (WGS) entry which is preliminary data.</text>
</comment>
<proteinExistence type="predicted"/>
<dbReference type="EMBL" id="WUUT01000002">
    <property type="protein sequence ID" value="MXR51513.1"/>
    <property type="molecule type" value="Genomic_DNA"/>
</dbReference>
<dbReference type="Pfam" id="PF13530">
    <property type="entry name" value="SCP2_2"/>
    <property type="match status" value="1"/>
</dbReference>
<dbReference type="Gene3D" id="3.30.1050.10">
    <property type="entry name" value="SCP2 sterol-binding domain"/>
    <property type="match status" value="1"/>
</dbReference>
<accession>A0A6B0T7E6</accession>
<evidence type="ECO:0000313" key="3">
    <source>
        <dbReference type="Proteomes" id="UP000466535"/>
    </source>
</evidence>
<dbReference type="PANTHER" id="PTHR37817:SF1">
    <property type="entry name" value="N-ACETYLTRANSFERASE EIS"/>
    <property type="match status" value="1"/>
</dbReference>
<evidence type="ECO:0000259" key="1">
    <source>
        <dbReference type="PROSITE" id="PS51186"/>
    </source>
</evidence>
<name>A0A6B0T7E6_9EURY</name>
<dbReference type="Gene3D" id="3.40.630.30">
    <property type="match status" value="2"/>
</dbReference>
<dbReference type="InterPro" id="IPR041380">
    <property type="entry name" value="Acetyltransf_17"/>
</dbReference>
<evidence type="ECO:0000313" key="2">
    <source>
        <dbReference type="EMBL" id="MXR51513.1"/>
    </source>
</evidence>
<dbReference type="AlphaFoldDB" id="A0A6B0T7E6"/>
<gene>
    <name evidence="2" type="ORF">GRX03_07835</name>
</gene>
<dbReference type="PROSITE" id="PS51186">
    <property type="entry name" value="GNAT"/>
    <property type="match status" value="1"/>
</dbReference>
<dbReference type="InterPro" id="IPR000182">
    <property type="entry name" value="GNAT_dom"/>
</dbReference>
<keyword evidence="2" id="KW-0808">Transferase</keyword>
<organism evidence="2 3">
    <name type="scientific">Halovenus carboxidivorans</name>
    <dbReference type="NCBI Taxonomy" id="2692199"/>
    <lineage>
        <taxon>Archaea</taxon>
        <taxon>Methanobacteriati</taxon>
        <taxon>Methanobacteriota</taxon>
        <taxon>Stenosarchaea group</taxon>
        <taxon>Halobacteria</taxon>
        <taxon>Halobacteriales</taxon>
        <taxon>Haloarculaceae</taxon>
        <taxon>Halovenus</taxon>
    </lineage>
</organism>
<protein>
    <submittedName>
        <fullName evidence="2">GNAT family N-acetyltransferase</fullName>
    </submittedName>
</protein>
<dbReference type="InterPro" id="IPR036527">
    <property type="entry name" value="SCP2_sterol-bd_dom_sf"/>
</dbReference>
<dbReference type="CDD" id="cd04301">
    <property type="entry name" value="NAT_SF"/>
    <property type="match status" value="1"/>
</dbReference>
<dbReference type="Proteomes" id="UP000466535">
    <property type="component" value="Unassembled WGS sequence"/>
</dbReference>
<dbReference type="Pfam" id="PF17668">
    <property type="entry name" value="Acetyltransf_17"/>
    <property type="match status" value="1"/>
</dbReference>
<dbReference type="SUPFAM" id="SSF55718">
    <property type="entry name" value="SCP-like"/>
    <property type="match status" value="1"/>
</dbReference>
<reference evidence="2 3" key="1">
    <citation type="submission" date="2019-12" db="EMBL/GenBank/DDBJ databases">
        <title>Isolation and characterization of three novel carbon monoxide-oxidizing members of Halobacteria from salione crusts and soils.</title>
        <authorList>
            <person name="Myers M.R."/>
            <person name="King G.M."/>
        </authorList>
    </citation>
    <scope>NUCLEOTIDE SEQUENCE [LARGE SCALE GENOMIC DNA]</scope>
    <source>
        <strain evidence="2 3">WSH3</strain>
    </source>
</reference>
<dbReference type="InterPro" id="IPR016181">
    <property type="entry name" value="Acyl_CoA_acyltransferase"/>
</dbReference>
<dbReference type="InterPro" id="IPR025559">
    <property type="entry name" value="Eis_dom"/>
</dbReference>
<dbReference type="Pfam" id="PF13527">
    <property type="entry name" value="Acetyltransf_9"/>
    <property type="match status" value="1"/>
</dbReference>
<dbReference type="PANTHER" id="PTHR37817">
    <property type="entry name" value="N-ACETYLTRANSFERASE EIS"/>
    <property type="match status" value="1"/>
</dbReference>
<feature type="domain" description="N-acetyltransferase" evidence="1">
    <location>
        <begin position="2"/>
        <end position="155"/>
    </location>
</feature>
<dbReference type="InterPro" id="IPR051554">
    <property type="entry name" value="Acetyltransferase_Eis"/>
</dbReference>